<protein>
    <submittedName>
        <fullName evidence="2">Maternal protein tudor</fullName>
    </submittedName>
</protein>
<comment type="caution">
    <text evidence="2">The sequence shown here is derived from an EMBL/GenBank/DDBJ whole genome shotgun (WGS) entry which is preliminary data.</text>
</comment>
<dbReference type="PROSITE" id="PS50304">
    <property type="entry name" value="TUDOR"/>
    <property type="match status" value="1"/>
</dbReference>
<dbReference type="PANTHER" id="PTHR22948:SF72">
    <property type="entry name" value="TUDOR DOMAIN-CONTAINING PROTEIN"/>
    <property type="match status" value="1"/>
</dbReference>
<dbReference type="PANTHER" id="PTHR22948">
    <property type="entry name" value="TUDOR DOMAIN CONTAINING PROTEIN"/>
    <property type="match status" value="1"/>
</dbReference>
<evidence type="ECO:0000313" key="3">
    <source>
        <dbReference type="Proteomes" id="UP000198287"/>
    </source>
</evidence>
<proteinExistence type="predicted"/>
<dbReference type="SMART" id="SM00333">
    <property type="entry name" value="TUDOR"/>
    <property type="match status" value="1"/>
</dbReference>
<dbReference type="Pfam" id="PF00567">
    <property type="entry name" value="TUDOR"/>
    <property type="match status" value="1"/>
</dbReference>
<gene>
    <name evidence="2" type="ORF">Fcan01_04880</name>
</gene>
<evidence type="ECO:0000313" key="2">
    <source>
        <dbReference type="EMBL" id="OXA58988.1"/>
    </source>
</evidence>
<dbReference type="Gene3D" id="2.30.30.140">
    <property type="match status" value="1"/>
</dbReference>
<dbReference type="SUPFAM" id="SSF63748">
    <property type="entry name" value="Tudor/PWWP/MBT"/>
    <property type="match status" value="1"/>
</dbReference>
<reference evidence="2 3" key="1">
    <citation type="submission" date="2015-12" db="EMBL/GenBank/DDBJ databases">
        <title>The genome of Folsomia candida.</title>
        <authorList>
            <person name="Faddeeva A."/>
            <person name="Derks M.F."/>
            <person name="Anvar Y."/>
            <person name="Smit S."/>
            <person name="Van Straalen N."/>
            <person name="Roelofs D."/>
        </authorList>
    </citation>
    <scope>NUCLEOTIDE SEQUENCE [LARGE SCALE GENOMIC DNA]</scope>
    <source>
        <strain evidence="2 3">VU population</strain>
        <tissue evidence="2">Whole body</tissue>
    </source>
</reference>
<sequence>MESVTDALTLPSPASEVISYFREFRPLECKCCGQLVGFQHRVTGVVVCTGGCKVNKRASLKIASKPRSSIARITDNKDENELNDPLPAVKNANLDIKLDAKSYNVDVVDKKPTGVVEDARTKLTDNILNISKSSLKVSIDASKLWDPMMINPFKATKCVDLKEKTETIEIAEEVKNAKQLITESKHSEISPQTELIVQKQQEFTPSSGPAQKRFMWQSCKFSENLTDSAMVKIYYVWNANLIQIVAEKDEKNLNEYMDKIYSVKPVPLAEPPVVDQMVLGNYGDGQFYRGRVLKVVGELFHVFFVDYGDTRDIPYTDMYNVDEFLMKDPIYSARVMLDATPTLTFHIKPDKDLEKALFSPLQLQMVDKINLNAPDPYKVVLWMSESENLNDLAGAFIQEHDAK</sequence>
<dbReference type="InterPro" id="IPR050621">
    <property type="entry name" value="Tudor_domain_containing"/>
</dbReference>
<dbReference type="CDD" id="cd20379">
    <property type="entry name" value="Tudor_dTUD-like"/>
    <property type="match status" value="1"/>
</dbReference>
<dbReference type="InterPro" id="IPR002999">
    <property type="entry name" value="Tudor"/>
</dbReference>
<dbReference type="OrthoDB" id="9989103at2759"/>
<dbReference type="EMBL" id="LNIX01000002">
    <property type="protein sequence ID" value="OXA58988.1"/>
    <property type="molecule type" value="Genomic_DNA"/>
</dbReference>
<accession>A0A226EP52</accession>
<organism evidence="2 3">
    <name type="scientific">Folsomia candida</name>
    <name type="common">Springtail</name>
    <dbReference type="NCBI Taxonomy" id="158441"/>
    <lineage>
        <taxon>Eukaryota</taxon>
        <taxon>Metazoa</taxon>
        <taxon>Ecdysozoa</taxon>
        <taxon>Arthropoda</taxon>
        <taxon>Hexapoda</taxon>
        <taxon>Collembola</taxon>
        <taxon>Entomobryomorpha</taxon>
        <taxon>Isotomoidea</taxon>
        <taxon>Isotomidae</taxon>
        <taxon>Proisotominae</taxon>
        <taxon>Folsomia</taxon>
    </lineage>
</organism>
<dbReference type="Proteomes" id="UP000198287">
    <property type="component" value="Unassembled WGS sequence"/>
</dbReference>
<dbReference type="AlphaFoldDB" id="A0A226EP52"/>
<evidence type="ECO:0000259" key="1">
    <source>
        <dbReference type="PROSITE" id="PS50304"/>
    </source>
</evidence>
<name>A0A226EP52_FOLCA</name>
<keyword evidence="3" id="KW-1185">Reference proteome</keyword>
<feature type="domain" description="Tudor" evidence="1">
    <location>
        <begin position="270"/>
        <end position="328"/>
    </location>
</feature>